<feature type="chain" id="PRO_5043387141" evidence="1">
    <location>
        <begin position="23"/>
        <end position="155"/>
    </location>
</feature>
<dbReference type="Gene3D" id="2.60.40.1090">
    <property type="entry name" value="Fimbrial-type adhesion domain"/>
    <property type="match status" value="1"/>
</dbReference>
<dbReference type="InterPro" id="IPR053167">
    <property type="entry name" value="Spore_coat_component"/>
</dbReference>
<dbReference type="PANTHER" id="PTHR37089:SF3">
    <property type="entry name" value="EXPORTED PROTEIN"/>
    <property type="match status" value="1"/>
</dbReference>
<dbReference type="PANTHER" id="PTHR37089">
    <property type="entry name" value="PROTEIN U-RELATED"/>
    <property type="match status" value="1"/>
</dbReference>
<gene>
    <name evidence="3" type="ORF">RFH51_05700</name>
</gene>
<evidence type="ECO:0000256" key="1">
    <source>
        <dbReference type="SAM" id="SignalP"/>
    </source>
</evidence>
<name>A0AAW8JIG0_9GAMM</name>
<sequence>MRNFLVSSLILGSSLVALNTNAAGTDSTTFQVKITVNESCKFTNAQDVNFDAIDRSTGKQNTATGQLDITCTLGTPYKIALNGNGKMSNASNSGSTIAYNLFQDAQYSQAWDKSNTLANTGSGNSQALTVYAKLTGENNVEAGNYLDTVTATVTY</sequence>
<keyword evidence="1" id="KW-0732">Signal</keyword>
<dbReference type="AlphaFoldDB" id="A0AAW8JIG0"/>
<dbReference type="GO" id="GO:0007155">
    <property type="term" value="P:cell adhesion"/>
    <property type="evidence" value="ECO:0007669"/>
    <property type="project" value="InterPro"/>
</dbReference>
<accession>A0AAW8JIG0</accession>
<dbReference type="Pfam" id="PF05229">
    <property type="entry name" value="SCPU"/>
    <property type="match status" value="1"/>
</dbReference>
<dbReference type="RefSeq" id="WP_004855295.1">
    <property type="nucleotide sequence ID" value="NZ_BBLI01000088.1"/>
</dbReference>
<dbReference type="GO" id="GO:0009289">
    <property type="term" value="C:pilus"/>
    <property type="evidence" value="ECO:0007669"/>
    <property type="project" value="InterPro"/>
</dbReference>
<protein>
    <submittedName>
        <fullName evidence="3">Spore coat U domain-containing protein</fullName>
    </submittedName>
</protein>
<feature type="domain" description="Spore coat protein U/FanG" evidence="2">
    <location>
        <begin position="28"/>
        <end position="152"/>
    </location>
</feature>
<proteinExistence type="predicted"/>
<evidence type="ECO:0000313" key="3">
    <source>
        <dbReference type="EMBL" id="MDQ9070955.1"/>
    </source>
</evidence>
<dbReference type="Proteomes" id="UP001243195">
    <property type="component" value="Unassembled WGS sequence"/>
</dbReference>
<organism evidence="3 4">
    <name type="scientific">Acinetobacter gerneri</name>
    <dbReference type="NCBI Taxonomy" id="202952"/>
    <lineage>
        <taxon>Bacteria</taxon>
        <taxon>Pseudomonadati</taxon>
        <taxon>Pseudomonadota</taxon>
        <taxon>Gammaproteobacteria</taxon>
        <taxon>Moraxellales</taxon>
        <taxon>Moraxellaceae</taxon>
        <taxon>Acinetobacter</taxon>
    </lineage>
</organism>
<dbReference type="InterPro" id="IPR036937">
    <property type="entry name" value="Adhesion_dom_fimbrial_sf"/>
</dbReference>
<dbReference type="EMBL" id="JAVIDA010000005">
    <property type="protein sequence ID" value="MDQ9070955.1"/>
    <property type="molecule type" value="Genomic_DNA"/>
</dbReference>
<dbReference type="InterPro" id="IPR007893">
    <property type="entry name" value="Spore_coat_U/FanG"/>
</dbReference>
<reference evidence="3" key="1">
    <citation type="submission" date="2023-08" db="EMBL/GenBank/DDBJ databases">
        <title>Emergence of clinically-relevant ST2 carbapenem-resistant Acinetobacter baumannii strains in hospital sewages in Zhejiang, East of China.</title>
        <authorList>
            <person name="Kaichao C."/>
            <person name="Zhang R."/>
        </authorList>
    </citation>
    <scope>NUCLEOTIDE SEQUENCE</scope>
    <source>
        <strain evidence="3">M-SY-60</strain>
    </source>
</reference>
<comment type="caution">
    <text evidence="3">The sequence shown here is derived from an EMBL/GenBank/DDBJ whole genome shotgun (WGS) entry which is preliminary data.</text>
</comment>
<dbReference type="SMART" id="SM00972">
    <property type="entry name" value="SCPU"/>
    <property type="match status" value="1"/>
</dbReference>
<evidence type="ECO:0000259" key="2">
    <source>
        <dbReference type="Pfam" id="PF05229"/>
    </source>
</evidence>
<feature type="signal peptide" evidence="1">
    <location>
        <begin position="1"/>
        <end position="22"/>
    </location>
</feature>
<dbReference type="GeneID" id="84207996"/>
<evidence type="ECO:0000313" key="4">
    <source>
        <dbReference type="Proteomes" id="UP001243195"/>
    </source>
</evidence>